<name>H2J530_MARPK</name>
<protein>
    <submittedName>
        <fullName evidence="2">Uncharacterized protein</fullName>
    </submittedName>
</protein>
<proteinExistence type="predicted"/>
<reference evidence="3" key="2">
    <citation type="submission" date="2012-01" db="EMBL/GenBank/DDBJ databases">
        <title>Complete sequence of chromosome of Marinitoga piezophila KA3.</title>
        <authorList>
            <person name="Lucas S."/>
            <person name="Han J."/>
            <person name="Lapidus A."/>
            <person name="Cheng J.-F."/>
            <person name="Goodwin L."/>
            <person name="Pitluck S."/>
            <person name="Peters L."/>
            <person name="Mikhailova N."/>
            <person name="Teshima H."/>
            <person name="Detter J.C."/>
            <person name="Han C."/>
            <person name="Tapia R."/>
            <person name="Land M."/>
            <person name="Hauser L."/>
            <person name="Kyrpides N."/>
            <person name="Ivanova N."/>
            <person name="Pagani I."/>
            <person name="Jebbar M."/>
            <person name="Vannier P."/>
            <person name="Oger P."/>
            <person name="Cario A."/>
            <person name="Bartlett D."/>
            <person name="Noll K.M."/>
            <person name="Woyke T."/>
        </authorList>
    </citation>
    <scope>NUCLEOTIDE SEQUENCE [LARGE SCALE GENOMIC DNA]</scope>
    <source>
        <strain evidence="3">DSM 14283 / JCM 11233 / KA3</strain>
    </source>
</reference>
<dbReference type="STRING" id="443254.Marpi_1658"/>
<keyword evidence="3" id="KW-1185">Reference proteome</keyword>
<evidence type="ECO:0000256" key="1">
    <source>
        <dbReference type="SAM" id="Phobius"/>
    </source>
</evidence>
<dbReference type="Proteomes" id="UP000007161">
    <property type="component" value="Chromosome"/>
</dbReference>
<keyword evidence="1" id="KW-0812">Transmembrane</keyword>
<accession>H2J530</accession>
<gene>
    <name evidence="2" type="ordered locus">Marpi_1658</name>
</gene>
<keyword evidence="1" id="KW-0472">Membrane</keyword>
<organism evidence="2 3">
    <name type="scientific">Marinitoga piezophila (strain DSM 14283 / JCM 11233 / KA3)</name>
    <dbReference type="NCBI Taxonomy" id="443254"/>
    <lineage>
        <taxon>Bacteria</taxon>
        <taxon>Thermotogati</taxon>
        <taxon>Thermotogota</taxon>
        <taxon>Thermotogae</taxon>
        <taxon>Petrotogales</taxon>
        <taxon>Petrotogaceae</taxon>
        <taxon>Marinitoga</taxon>
    </lineage>
</organism>
<feature type="transmembrane region" description="Helical" evidence="1">
    <location>
        <begin position="12"/>
        <end position="34"/>
    </location>
</feature>
<reference evidence="2 3" key="1">
    <citation type="journal article" date="2012" name="J. Bacteriol.">
        <title>Complete Genome Sequence of the Thermophilic, Piezophilic, Heterotrophic Bacterium Marinitoga piezophila KA3.</title>
        <authorList>
            <person name="Lucas S."/>
            <person name="Han J."/>
            <person name="Lapidus A."/>
            <person name="Cheng J.F."/>
            <person name="Goodwin L.A."/>
            <person name="Pitluck S."/>
            <person name="Peters L."/>
            <person name="Mikhailova N."/>
            <person name="Teshima H."/>
            <person name="Detter J.C."/>
            <person name="Han C."/>
            <person name="Tapia R."/>
            <person name="Land M."/>
            <person name="Hauser L."/>
            <person name="Kyrpides N.C."/>
            <person name="Ivanova N."/>
            <person name="Pagani I."/>
            <person name="Vannier P."/>
            <person name="Oger P."/>
            <person name="Bartlett D.H."/>
            <person name="Noll K.M."/>
            <person name="Woyke T."/>
            <person name="Jebbar M."/>
        </authorList>
    </citation>
    <scope>NUCLEOTIDE SEQUENCE [LARGE SCALE GENOMIC DNA]</scope>
    <source>
        <strain evidence="3">DSM 14283 / JCM 11233 / KA3</strain>
    </source>
</reference>
<sequence length="56" mass="6263">MLEMVKFKAGGGIVKKIIILILIGIIMFSSIVLAGDNDKKYKTDSYNPQIQIEFSE</sequence>
<dbReference type="AlphaFoldDB" id="H2J530"/>
<evidence type="ECO:0000313" key="2">
    <source>
        <dbReference type="EMBL" id="AEX86047.1"/>
    </source>
</evidence>
<keyword evidence="1" id="KW-1133">Transmembrane helix</keyword>
<dbReference type="KEGG" id="mpz:Marpi_1658"/>
<dbReference type="EMBL" id="CP003257">
    <property type="protein sequence ID" value="AEX86047.1"/>
    <property type="molecule type" value="Genomic_DNA"/>
</dbReference>
<evidence type="ECO:0000313" key="3">
    <source>
        <dbReference type="Proteomes" id="UP000007161"/>
    </source>
</evidence>
<dbReference type="HOGENOM" id="CLU_212129_0_0_0"/>